<dbReference type="PANTHER" id="PTHR11351:SF98">
    <property type="entry name" value="RE43130P"/>
    <property type="match status" value="1"/>
</dbReference>
<dbReference type="CDD" id="cd03505">
    <property type="entry name" value="Delta9-FADS-like"/>
    <property type="match status" value="1"/>
</dbReference>
<feature type="domain" description="Fatty acid desaturase" evidence="15">
    <location>
        <begin position="77"/>
        <end position="280"/>
    </location>
</feature>
<dbReference type="InterPro" id="IPR005804">
    <property type="entry name" value="FA_desaturase_dom"/>
</dbReference>
<dbReference type="GO" id="GO:0004768">
    <property type="term" value="F:stearoyl-CoA 9-desaturase activity"/>
    <property type="evidence" value="ECO:0007669"/>
    <property type="project" value="TreeGrafter"/>
</dbReference>
<comment type="similarity">
    <text evidence="2 13">Belongs to the fatty acid desaturase type 1 family.</text>
</comment>
<reference evidence="16 17" key="1">
    <citation type="submission" date="2024-03" db="EMBL/GenBank/DDBJ databases">
        <title>Adaptation during the transition from Ophiocordyceps entomopathogen to insect associate is accompanied by gene loss and intensified selection.</title>
        <authorList>
            <person name="Ward C.M."/>
            <person name="Onetto C.A."/>
            <person name="Borneman A.R."/>
        </authorList>
    </citation>
    <scope>NUCLEOTIDE SEQUENCE [LARGE SCALE GENOMIC DNA]</scope>
    <source>
        <strain evidence="16">AWRI1</strain>
        <tissue evidence="16">Single Adult Female</tissue>
    </source>
</reference>
<name>A0AAN9TVU8_9HEMI</name>
<keyword evidence="8 13" id="KW-0560">Oxidoreductase</keyword>
<gene>
    <name evidence="16" type="ORF">V9T40_003855</name>
</gene>
<comment type="cofactor">
    <cofactor evidence="13">
        <name>Fe(2+)</name>
        <dbReference type="ChEBI" id="CHEBI:29033"/>
    </cofactor>
</comment>
<dbReference type="PANTHER" id="PTHR11351">
    <property type="entry name" value="ACYL-COA DESATURASE"/>
    <property type="match status" value="1"/>
</dbReference>
<evidence type="ECO:0000256" key="4">
    <source>
        <dbReference type="ARBA" id="ARBA00022692"/>
    </source>
</evidence>
<keyword evidence="10" id="KW-0443">Lipid metabolism</keyword>
<dbReference type="PROSITE" id="PS00476">
    <property type="entry name" value="FATTY_ACID_DESATUR_1"/>
    <property type="match status" value="1"/>
</dbReference>
<keyword evidence="9" id="KW-0408">Iron</keyword>
<proteinExistence type="inferred from homology"/>
<dbReference type="PRINTS" id="PR00075">
    <property type="entry name" value="FACDDSATRASE"/>
</dbReference>
<dbReference type="Pfam" id="PF00487">
    <property type="entry name" value="FA_desaturase"/>
    <property type="match status" value="1"/>
</dbReference>
<keyword evidence="4 13" id="KW-0812">Transmembrane</keyword>
<evidence type="ECO:0000256" key="8">
    <source>
        <dbReference type="ARBA" id="ARBA00023002"/>
    </source>
</evidence>
<evidence type="ECO:0000256" key="5">
    <source>
        <dbReference type="ARBA" id="ARBA00022723"/>
    </source>
</evidence>
<dbReference type="GO" id="GO:0005789">
    <property type="term" value="C:endoplasmic reticulum membrane"/>
    <property type="evidence" value="ECO:0007669"/>
    <property type="project" value="TreeGrafter"/>
</dbReference>
<comment type="subcellular location">
    <subcellularLocation>
        <location evidence="1">Membrane</location>
        <topology evidence="1">Multi-pass membrane protein</topology>
    </subcellularLocation>
</comment>
<evidence type="ECO:0000256" key="6">
    <source>
        <dbReference type="ARBA" id="ARBA00022832"/>
    </source>
</evidence>
<evidence type="ECO:0000313" key="16">
    <source>
        <dbReference type="EMBL" id="KAK7603856.1"/>
    </source>
</evidence>
<comment type="caution">
    <text evidence="16">The sequence shown here is derived from an EMBL/GenBank/DDBJ whole genome shotgun (WGS) entry which is preliminary data.</text>
</comment>
<sequence length="363" mass="42288">MMAQASPTSVFLAGADVISVENLKNQPAPVRQIQRPRQRSQYTLKIVWRNVIAFTILHLLAVYGFYRVMFYSKIQTILFTLLTGYLGGVGITAGAHRLWAHRSYKAKWPLRLILMFFQTMAFQNHIYEWVRDHRVHHKFTDTDADPHNSKRGFFFSHMGWLMLRKHNDVMDKGKSVDMSDMEKDPVVMWQKKYYELLVPICTFILPTLVPYYAWNETFATSFSAAIFRYVLSLNFTWLVNSAAHIWGMKPYDKNISAAENHSVAVLTYGEGFHNYHHAFPWDYKAAELGNYSLNWSTAFIDLFAKIGWAYDMKIATHEIVAQRAKRTGDGSRFSENEVWGWDDQDMTDEDKSLVRIINAQKHE</sequence>
<protein>
    <recommendedName>
        <fullName evidence="15">Fatty acid desaturase domain-containing protein</fullName>
    </recommendedName>
</protein>
<dbReference type="EMBL" id="JBBCAQ010000006">
    <property type="protein sequence ID" value="KAK7603856.1"/>
    <property type="molecule type" value="Genomic_DNA"/>
</dbReference>
<keyword evidence="17" id="KW-1185">Reference proteome</keyword>
<keyword evidence="11 14" id="KW-0472">Membrane</keyword>
<evidence type="ECO:0000313" key="17">
    <source>
        <dbReference type="Proteomes" id="UP001367676"/>
    </source>
</evidence>
<evidence type="ECO:0000256" key="12">
    <source>
        <dbReference type="ARBA" id="ARBA00023160"/>
    </source>
</evidence>
<evidence type="ECO:0000256" key="2">
    <source>
        <dbReference type="ARBA" id="ARBA00009295"/>
    </source>
</evidence>
<evidence type="ECO:0000256" key="14">
    <source>
        <dbReference type="SAM" id="Phobius"/>
    </source>
</evidence>
<evidence type="ECO:0000256" key="9">
    <source>
        <dbReference type="ARBA" id="ARBA00023004"/>
    </source>
</evidence>
<feature type="transmembrane region" description="Helical" evidence="14">
    <location>
        <begin position="46"/>
        <end position="66"/>
    </location>
</feature>
<evidence type="ECO:0000256" key="7">
    <source>
        <dbReference type="ARBA" id="ARBA00022989"/>
    </source>
</evidence>
<keyword evidence="6" id="KW-0276">Fatty acid metabolism</keyword>
<keyword evidence="3 13" id="KW-0444">Lipid biosynthesis</keyword>
<evidence type="ECO:0000256" key="1">
    <source>
        <dbReference type="ARBA" id="ARBA00004141"/>
    </source>
</evidence>
<evidence type="ECO:0000259" key="15">
    <source>
        <dbReference type="Pfam" id="PF00487"/>
    </source>
</evidence>
<feature type="transmembrane region" description="Helical" evidence="14">
    <location>
        <begin position="78"/>
        <end position="96"/>
    </location>
</feature>
<dbReference type="GO" id="GO:0006636">
    <property type="term" value="P:unsaturated fatty acid biosynthetic process"/>
    <property type="evidence" value="ECO:0007669"/>
    <property type="project" value="TreeGrafter"/>
</dbReference>
<dbReference type="InterPro" id="IPR015876">
    <property type="entry name" value="Acyl-CoA_DS"/>
</dbReference>
<evidence type="ECO:0000256" key="3">
    <source>
        <dbReference type="ARBA" id="ARBA00022516"/>
    </source>
</evidence>
<comment type="domain">
    <text evidence="13">The histidine box domains are involved in binding the catalytic metal ions.</text>
</comment>
<dbReference type="Proteomes" id="UP001367676">
    <property type="component" value="Unassembled WGS sequence"/>
</dbReference>
<accession>A0AAN9TVU8</accession>
<feature type="transmembrane region" description="Helical" evidence="14">
    <location>
        <begin position="226"/>
        <end position="246"/>
    </location>
</feature>
<keyword evidence="5" id="KW-0479">Metal-binding</keyword>
<organism evidence="16 17">
    <name type="scientific">Parthenolecanium corni</name>
    <dbReference type="NCBI Taxonomy" id="536013"/>
    <lineage>
        <taxon>Eukaryota</taxon>
        <taxon>Metazoa</taxon>
        <taxon>Ecdysozoa</taxon>
        <taxon>Arthropoda</taxon>
        <taxon>Hexapoda</taxon>
        <taxon>Insecta</taxon>
        <taxon>Pterygota</taxon>
        <taxon>Neoptera</taxon>
        <taxon>Paraneoptera</taxon>
        <taxon>Hemiptera</taxon>
        <taxon>Sternorrhyncha</taxon>
        <taxon>Coccoidea</taxon>
        <taxon>Coccidae</taxon>
        <taxon>Parthenolecanium</taxon>
    </lineage>
</organism>
<keyword evidence="12 13" id="KW-0275">Fatty acid biosynthesis</keyword>
<evidence type="ECO:0000256" key="10">
    <source>
        <dbReference type="ARBA" id="ARBA00023098"/>
    </source>
</evidence>
<keyword evidence="7 14" id="KW-1133">Transmembrane helix</keyword>
<dbReference type="AlphaFoldDB" id="A0AAN9TVU8"/>
<evidence type="ECO:0000256" key="11">
    <source>
        <dbReference type="ARBA" id="ARBA00023136"/>
    </source>
</evidence>
<dbReference type="GO" id="GO:0005506">
    <property type="term" value="F:iron ion binding"/>
    <property type="evidence" value="ECO:0007669"/>
    <property type="project" value="TreeGrafter"/>
</dbReference>
<evidence type="ECO:0000256" key="13">
    <source>
        <dbReference type="RuleBase" id="RU000581"/>
    </source>
</evidence>
<feature type="transmembrane region" description="Helical" evidence="14">
    <location>
        <begin position="193"/>
        <end position="214"/>
    </location>
</feature>
<dbReference type="InterPro" id="IPR001522">
    <property type="entry name" value="FADS-1_CS"/>
</dbReference>